<evidence type="ECO:0000256" key="1">
    <source>
        <dbReference type="SAM" id="MobiDB-lite"/>
    </source>
</evidence>
<feature type="region of interest" description="Disordered" evidence="1">
    <location>
        <begin position="85"/>
        <end position="128"/>
    </location>
</feature>
<dbReference type="Proteomes" id="UP001497482">
    <property type="component" value="Chromosome 5"/>
</dbReference>
<sequence length="128" mass="13992">MSRLRQAGLQESLGAPAQAQGAAPTPRQNRGTGAQGGITLTVRRGPEGPRQVFLRQPPTGVRLQRRVFQRQPPTGVRLERRVFQRQLPTGVRHGSMSRRARRPDTGAPSGVSQQTWSVCQVRPGTTPP</sequence>
<gene>
    <name evidence="2" type="ORF">KC01_LOCUS34213</name>
</gene>
<proteinExistence type="predicted"/>
<evidence type="ECO:0000313" key="2">
    <source>
        <dbReference type="EMBL" id="CAL1607144.1"/>
    </source>
</evidence>
<dbReference type="EMBL" id="OZ035827">
    <property type="protein sequence ID" value="CAL1607144.1"/>
    <property type="molecule type" value="Genomic_DNA"/>
</dbReference>
<dbReference type="AlphaFoldDB" id="A0AAV2M1H0"/>
<accession>A0AAV2M1H0</accession>
<reference evidence="2 3" key="1">
    <citation type="submission" date="2024-04" db="EMBL/GenBank/DDBJ databases">
        <authorList>
            <person name="Waldvogel A.-M."/>
            <person name="Schoenle A."/>
        </authorList>
    </citation>
    <scope>NUCLEOTIDE SEQUENCE [LARGE SCALE GENOMIC DNA]</scope>
</reference>
<keyword evidence="3" id="KW-1185">Reference proteome</keyword>
<evidence type="ECO:0000313" key="3">
    <source>
        <dbReference type="Proteomes" id="UP001497482"/>
    </source>
</evidence>
<feature type="region of interest" description="Disordered" evidence="1">
    <location>
        <begin position="1"/>
        <end position="59"/>
    </location>
</feature>
<feature type="compositionally biased region" description="Low complexity" evidence="1">
    <location>
        <begin position="14"/>
        <end position="24"/>
    </location>
</feature>
<organism evidence="2 3">
    <name type="scientific">Knipowitschia caucasica</name>
    <name type="common">Caucasian dwarf goby</name>
    <name type="synonym">Pomatoschistus caucasicus</name>
    <dbReference type="NCBI Taxonomy" id="637954"/>
    <lineage>
        <taxon>Eukaryota</taxon>
        <taxon>Metazoa</taxon>
        <taxon>Chordata</taxon>
        <taxon>Craniata</taxon>
        <taxon>Vertebrata</taxon>
        <taxon>Euteleostomi</taxon>
        <taxon>Actinopterygii</taxon>
        <taxon>Neopterygii</taxon>
        <taxon>Teleostei</taxon>
        <taxon>Neoteleostei</taxon>
        <taxon>Acanthomorphata</taxon>
        <taxon>Gobiaria</taxon>
        <taxon>Gobiiformes</taxon>
        <taxon>Gobioidei</taxon>
        <taxon>Gobiidae</taxon>
        <taxon>Gobiinae</taxon>
        <taxon>Knipowitschia</taxon>
    </lineage>
</organism>
<protein>
    <submittedName>
        <fullName evidence="2">Uncharacterized protein</fullName>
    </submittedName>
</protein>
<name>A0AAV2M1H0_KNICA</name>